<feature type="binding site" evidence="9">
    <location>
        <position position="85"/>
    </location>
    <ligand>
        <name>S-adenosyl-L-methionine</name>
        <dbReference type="ChEBI" id="CHEBI:59789"/>
    </ligand>
</feature>
<dbReference type="InterPro" id="IPR014776">
    <property type="entry name" value="4pyrrole_Mease_sub2"/>
</dbReference>
<name>T1JF66_STRMM</name>
<evidence type="ECO:0000256" key="7">
    <source>
        <dbReference type="ARBA" id="ARBA00022691"/>
    </source>
</evidence>
<comment type="similarity">
    <text evidence="3">Belongs to the diphthine synthase family.</text>
</comment>
<keyword evidence="7 9" id="KW-0949">S-adenosyl-L-methionine</keyword>
<dbReference type="PANTHER" id="PTHR10882:SF0">
    <property type="entry name" value="DIPHTHINE METHYL ESTER SYNTHASE"/>
    <property type="match status" value="1"/>
</dbReference>
<dbReference type="EnsemblMetazoa" id="SMAR012475-RA">
    <property type="protein sequence ID" value="SMAR012475-PA"/>
    <property type="gene ID" value="SMAR012475"/>
</dbReference>
<sequence length="288" mass="32358">MLYFIGLGLGDMEDITVKGLKIIKSVKRAYLESYTSILTDATQAQLEDFYGRQLIPADRDLVETQSDEILKDAETEDIAFLVIGDSFGATTHTDLILRAKQKQIPYKVIHNASIMNAVGCCGLQLYNFGETVSIVLWTETWQPTSFVDKIIENKKRGLHTLCLLDIKMKERTIENLMRNRKIYEPPRFMSTSEAASQLVQSINNLQEIGEKSIVLTEDSLCVGLARVGSDTQRIVVTTLKDMSTTDIGPPLHSLVIPGYLHPLEVDMLRLHAKDADFFDECVKTISIK</sequence>
<dbReference type="UniPathway" id="UPA00559"/>
<dbReference type="NCBIfam" id="TIGR00522">
    <property type="entry name" value="dph5"/>
    <property type="match status" value="1"/>
</dbReference>
<evidence type="ECO:0000256" key="4">
    <source>
        <dbReference type="ARBA" id="ARBA00011927"/>
    </source>
</evidence>
<dbReference type="eggNOG" id="KOG3123">
    <property type="taxonomic scope" value="Eukaryota"/>
</dbReference>
<dbReference type="Pfam" id="PF00590">
    <property type="entry name" value="TP_methylase"/>
    <property type="match status" value="1"/>
</dbReference>
<dbReference type="Proteomes" id="UP000014500">
    <property type="component" value="Unassembled WGS sequence"/>
</dbReference>
<feature type="binding site" evidence="9">
    <location>
        <position position="252"/>
    </location>
    <ligand>
        <name>S-adenosyl-L-methionine</name>
        <dbReference type="ChEBI" id="CHEBI:59789"/>
    </ligand>
</feature>
<dbReference type="InterPro" id="IPR035996">
    <property type="entry name" value="4pyrrol_Methylase_sf"/>
</dbReference>
<dbReference type="CDD" id="cd11647">
    <property type="entry name" value="DHP5_DphB"/>
    <property type="match status" value="1"/>
</dbReference>
<feature type="binding site" evidence="9">
    <location>
        <begin position="113"/>
        <end position="114"/>
    </location>
    <ligand>
        <name>S-adenosyl-L-methionine</name>
        <dbReference type="ChEBI" id="CHEBI:59789"/>
    </ligand>
</feature>
<keyword evidence="6" id="KW-0808">Transferase</keyword>
<dbReference type="Gene3D" id="3.30.950.10">
    <property type="entry name" value="Methyltransferase, Cobalt-precorrin-4 Transmethylase, Domain 2"/>
    <property type="match status" value="1"/>
</dbReference>
<keyword evidence="12" id="KW-1185">Reference proteome</keyword>
<evidence type="ECO:0000256" key="3">
    <source>
        <dbReference type="ARBA" id="ARBA00006729"/>
    </source>
</evidence>
<dbReference type="Gene3D" id="3.40.1010.10">
    <property type="entry name" value="Cobalt-precorrin-4 Transmethylase, Domain 1"/>
    <property type="match status" value="1"/>
</dbReference>
<accession>T1JF66</accession>
<reference evidence="12" key="1">
    <citation type="submission" date="2011-05" db="EMBL/GenBank/DDBJ databases">
        <authorList>
            <person name="Richards S.R."/>
            <person name="Qu J."/>
            <person name="Jiang H."/>
            <person name="Jhangiani S.N."/>
            <person name="Agravi P."/>
            <person name="Goodspeed R."/>
            <person name="Gross S."/>
            <person name="Mandapat C."/>
            <person name="Jackson L."/>
            <person name="Mathew T."/>
            <person name="Pu L."/>
            <person name="Thornton R."/>
            <person name="Saada N."/>
            <person name="Wilczek-Boney K.B."/>
            <person name="Lee S."/>
            <person name="Kovar C."/>
            <person name="Wu Y."/>
            <person name="Scherer S.E."/>
            <person name="Worley K.C."/>
            <person name="Muzny D.M."/>
            <person name="Gibbs R."/>
        </authorList>
    </citation>
    <scope>NUCLEOTIDE SEQUENCE</scope>
    <source>
        <strain evidence="12">Brora</strain>
    </source>
</reference>
<dbReference type="GO" id="GO:0017183">
    <property type="term" value="P:protein histidyl modification to diphthamide"/>
    <property type="evidence" value="ECO:0007669"/>
    <property type="project" value="UniProtKB-UniPathway"/>
</dbReference>
<dbReference type="GO" id="GO:0141133">
    <property type="term" value="F:diphthine methyl ester synthase activity"/>
    <property type="evidence" value="ECO:0007669"/>
    <property type="project" value="UniProtKB-EC"/>
</dbReference>
<dbReference type="InterPro" id="IPR000878">
    <property type="entry name" value="4pyrrol_Mease"/>
</dbReference>
<dbReference type="PANTHER" id="PTHR10882">
    <property type="entry name" value="DIPHTHINE SYNTHASE"/>
    <property type="match status" value="1"/>
</dbReference>
<evidence type="ECO:0000256" key="2">
    <source>
        <dbReference type="ARBA" id="ARBA00005156"/>
    </source>
</evidence>
<dbReference type="HOGENOM" id="CLU_066040_1_0_1"/>
<evidence type="ECO:0000256" key="6">
    <source>
        <dbReference type="ARBA" id="ARBA00022679"/>
    </source>
</evidence>
<dbReference type="EC" id="2.1.1.314" evidence="4"/>
<organism evidence="11 12">
    <name type="scientific">Strigamia maritima</name>
    <name type="common">European centipede</name>
    <name type="synonym">Geophilus maritimus</name>
    <dbReference type="NCBI Taxonomy" id="126957"/>
    <lineage>
        <taxon>Eukaryota</taxon>
        <taxon>Metazoa</taxon>
        <taxon>Ecdysozoa</taxon>
        <taxon>Arthropoda</taxon>
        <taxon>Myriapoda</taxon>
        <taxon>Chilopoda</taxon>
        <taxon>Pleurostigmophora</taxon>
        <taxon>Geophilomorpha</taxon>
        <taxon>Linotaeniidae</taxon>
        <taxon>Strigamia</taxon>
    </lineage>
</organism>
<dbReference type="SUPFAM" id="SSF53790">
    <property type="entry name" value="Tetrapyrrole methylase"/>
    <property type="match status" value="1"/>
</dbReference>
<evidence type="ECO:0000256" key="8">
    <source>
        <dbReference type="ARBA" id="ARBA00048752"/>
    </source>
</evidence>
<dbReference type="AlphaFoldDB" id="T1JF66"/>
<dbReference type="InterPro" id="IPR014777">
    <property type="entry name" value="4pyrrole_Mease_sub1"/>
</dbReference>
<evidence type="ECO:0000256" key="9">
    <source>
        <dbReference type="PIRSR" id="PIRSR036432-1"/>
    </source>
</evidence>
<dbReference type="InterPro" id="IPR004551">
    <property type="entry name" value="Dphthn_synthase"/>
</dbReference>
<feature type="binding site" evidence="9">
    <location>
        <position position="227"/>
    </location>
    <ligand>
        <name>S-adenosyl-L-methionine</name>
        <dbReference type="ChEBI" id="CHEBI:59789"/>
    </ligand>
</feature>
<comment type="function">
    <text evidence="1">S-adenosyl-L-methionine-dependent methyltransferase that catalyzes four methylations of the modified target histidine residue in translation elongation factor 2 (EF-2), to form an intermediate called diphthine methyl ester. The four successive methylation reactions represent the second step of diphthamide biosynthesis.</text>
</comment>
<dbReference type="STRING" id="126957.T1JF66"/>
<feature type="binding site" evidence="9">
    <location>
        <position position="88"/>
    </location>
    <ligand>
        <name>S-adenosyl-L-methionine</name>
        <dbReference type="ChEBI" id="CHEBI:59789"/>
    </ligand>
</feature>
<evidence type="ECO:0000259" key="10">
    <source>
        <dbReference type="Pfam" id="PF00590"/>
    </source>
</evidence>
<feature type="domain" description="Tetrapyrrole methylase" evidence="10">
    <location>
        <begin position="1"/>
        <end position="182"/>
    </location>
</feature>
<evidence type="ECO:0000313" key="12">
    <source>
        <dbReference type="Proteomes" id="UP000014500"/>
    </source>
</evidence>
<evidence type="ECO:0000256" key="1">
    <source>
        <dbReference type="ARBA" id="ARBA00004006"/>
    </source>
</evidence>
<evidence type="ECO:0000313" key="11">
    <source>
        <dbReference type="EnsemblMetazoa" id="SMAR012475-PA"/>
    </source>
</evidence>
<feature type="binding site" evidence="9">
    <location>
        <position position="164"/>
    </location>
    <ligand>
        <name>S-adenosyl-L-methionine</name>
        <dbReference type="ChEBI" id="CHEBI:59789"/>
    </ligand>
</feature>
<keyword evidence="5" id="KW-0489">Methyltransferase</keyword>
<evidence type="ECO:0000256" key="5">
    <source>
        <dbReference type="ARBA" id="ARBA00022603"/>
    </source>
</evidence>
<proteinExistence type="inferred from homology"/>
<dbReference type="GO" id="GO:0032259">
    <property type="term" value="P:methylation"/>
    <property type="evidence" value="ECO:0007669"/>
    <property type="project" value="UniProtKB-KW"/>
</dbReference>
<dbReference type="FunFam" id="3.30.950.10:FF:000004">
    <property type="entry name" value="Diphthine synthase putative"/>
    <property type="match status" value="1"/>
</dbReference>
<comment type="catalytic activity">
    <reaction evidence="8">
        <text>2-[(3S)-amino-3-carboxypropyl]-L-histidyl-[translation elongation factor 2] + 4 S-adenosyl-L-methionine = diphthine methyl ester-[translation elongation factor 2] + 4 S-adenosyl-L-homocysteine + 3 H(+)</text>
        <dbReference type="Rhea" id="RHEA:42652"/>
        <dbReference type="Rhea" id="RHEA-COMP:9749"/>
        <dbReference type="Rhea" id="RHEA-COMP:10173"/>
        <dbReference type="ChEBI" id="CHEBI:15378"/>
        <dbReference type="ChEBI" id="CHEBI:57856"/>
        <dbReference type="ChEBI" id="CHEBI:59789"/>
        <dbReference type="ChEBI" id="CHEBI:73995"/>
        <dbReference type="ChEBI" id="CHEBI:79005"/>
        <dbReference type="EC" id="2.1.1.314"/>
    </reaction>
</comment>
<dbReference type="OMA" id="HNASIMS"/>
<dbReference type="PhylomeDB" id="T1JF66"/>
<reference evidence="11" key="2">
    <citation type="submission" date="2015-02" db="UniProtKB">
        <authorList>
            <consortium name="EnsemblMetazoa"/>
        </authorList>
    </citation>
    <scope>IDENTIFICATION</scope>
</reference>
<dbReference type="FunFam" id="3.40.1010.10:FF:000004">
    <property type="entry name" value="Putative diphthine synthase"/>
    <property type="match status" value="1"/>
</dbReference>
<feature type="binding site" evidence="9">
    <location>
        <position position="9"/>
    </location>
    <ligand>
        <name>S-adenosyl-L-methionine</name>
        <dbReference type="ChEBI" id="CHEBI:59789"/>
    </ligand>
</feature>
<protein>
    <recommendedName>
        <fullName evidence="4">diphthine methyl ester synthase</fullName>
        <ecNumber evidence="4">2.1.1.314</ecNumber>
    </recommendedName>
</protein>
<dbReference type="EMBL" id="JH432147">
    <property type="status" value="NOT_ANNOTATED_CDS"/>
    <property type="molecule type" value="Genomic_DNA"/>
</dbReference>
<dbReference type="PIRSF" id="PIRSF036432">
    <property type="entry name" value="Diphthine_synth"/>
    <property type="match status" value="1"/>
</dbReference>
<comment type="pathway">
    <text evidence="2">Protein modification; peptidyl-diphthamide biosynthesis.</text>
</comment>